<feature type="transmembrane region" description="Helical" evidence="1">
    <location>
        <begin position="12"/>
        <end position="30"/>
    </location>
</feature>
<accession>A0ABX0MZR4</accession>
<comment type="caution">
    <text evidence="2">The sequence shown here is derived from an EMBL/GenBank/DDBJ whole genome shotgun (WGS) entry which is preliminary data.</text>
</comment>
<feature type="transmembrane region" description="Helical" evidence="1">
    <location>
        <begin position="36"/>
        <end position="57"/>
    </location>
</feature>
<organism evidence="2 3">
    <name type="scientific">Massilia genomosp. 1</name>
    <dbReference type="NCBI Taxonomy" id="2609280"/>
    <lineage>
        <taxon>Bacteria</taxon>
        <taxon>Pseudomonadati</taxon>
        <taxon>Pseudomonadota</taxon>
        <taxon>Betaproteobacteria</taxon>
        <taxon>Burkholderiales</taxon>
        <taxon>Oxalobacteraceae</taxon>
        <taxon>Telluria group</taxon>
        <taxon>Massilia</taxon>
    </lineage>
</organism>
<keyword evidence="1" id="KW-1133">Transmembrane helix</keyword>
<sequence length="117" mass="12746">MAKRDLTRHAEGAAVSVLFLLSLLFLGMIVGEVALIALYLLWPMGLIAAALVWYLTLSDMPLPSKVLRLGLYLLFCVLTVLTILFTPTNEGNITLKAAAFPVLGMLIFAARFPAPKK</sequence>
<dbReference type="Proteomes" id="UP000610594">
    <property type="component" value="Unassembled WGS sequence"/>
</dbReference>
<evidence type="ECO:0000313" key="2">
    <source>
        <dbReference type="EMBL" id="NHZ65137.1"/>
    </source>
</evidence>
<evidence type="ECO:0000256" key="1">
    <source>
        <dbReference type="SAM" id="Phobius"/>
    </source>
</evidence>
<gene>
    <name evidence="2" type="ORF">F1735_23045</name>
</gene>
<feature type="transmembrane region" description="Helical" evidence="1">
    <location>
        <begin position="69"/>
        <end position="87"/>
    </location>
</feature>
<name>A0ABX0MZR4_9BURK</name>
<keyword evidence="3" id="KW-1185">Reference proteome</keyword>
<evidence type="ECO:0008006" key="4">
    <source>
        <dbReference type="Google" id="ProtNLM"/>
    </source>
</evidence>
<keyword evidence="1" id="KW-0472">Membrane</keyword>
<dbReference type="EMBL" id="WHJF01000073">
    <property type="protein sequence ID" value="NHZ65137.1"/>
    <property type="molecule type" value="Genomic_DNA"/>
</dbReference>
<feature type="transmembrane region" description="Helical" evidence="1">
    <location>
        <begin position="93"/>
        <end position="112"/>
    </location>
</feature>
<reference evidence="2 3" key="1">
    <citation type="submission" date="2019-10" db="EMBL/GenBank/DDBJ databases">
        <title>Taxonomy of Antarctic Massilia spp.: description of Massilia rubra sp. nov., Massilia aquatica sp. nov., Massilia mucilaginosa sp. nov., Massilia frigida sp. nov. isolated from streams, lakes and regoliths.</title>
        <authorList>
            <person name="Holochova P."/>
            <person name="Sedlacek I."/>
            <person name="Kralova S."/>
            <person name="Maslanova I."/>
            <person name="Busse H.-J."/>
            <person name="Stankova E."/>
            <person name="Vrbovska V."/>
            <person name="Kovarovic V."/>
            <person name="Bartak M."/>
            <person name="Svec P."/>
            <person name="Pantucek R."/>
        </authorList>
    </citation>
    <scope>NUCLEOTIDE SEQUENCE [LARGE SCALE GENOMIC DNA]</scope>
    <source>
        <strain evidence="2 3">CCM 8694</strain>
    </source>
</reference>
<evidence type="ECO:0000313" key="3">
    <source>
        <dbReference type="Proteomes" id="UP000610594"/>
    </source>
</evidence>
<proteinExistence type="predicted"/>
<dbReference type="RefSeq" id="WP_167239110.1">
    <property type="nucleotide sequence ID" value="NZ_WHJF01000073.1"/>
</dbReference>
<protein>
    <recommendedName>
        <fullName evidence="4">DUF2069 domain-containing protein</fullName>
    </recommendedName>
</protein>
<keyword evidence="1" id="KW-0812">Transmembrane</keyword>